<dbReference type="InterPro" id="IPR039765">
    <property type="entry name" value="Yip5/YIPF1/YIPF2"/>
</dbReference>
<dbReference type="AlphaFoldDB" id="A0A8K0G355"/>
<evidence type="ECO:0000256" key="4">
    <source>
        <dbReference type="ARBA" id="ARBA00022989"/>
    </source>
</evidence>
<keyword evidence="9" id="KW-1185">Reference proteome</keyword>
<dbReference type="EMBL" id="VTPC01090222">
    <property type="protein sequence ID" value="KAF2884114.1"/>
    <property type="molecule type" value="Genomic_DNA"/>
</dbReference>
<keyword evidence="5 6" id="KW-0472">Membrane</keyword>
<dbReference type="InterPro" id="IPR006977">
    <property type="entry name" value="Yip1_dom"/>
</dbReference>
<dbReference type="GO" id="GO:0031267">
    <property type="term" value="F:small GTPase binding"/>
    <property type="evidence" value="ECO:0007669"/>
    <property type="project" value="InterPro"/>
</dbReference>
<evidence type="ECO:0000256" key="6">
    <source>
        <dbReference type="RuleBase" id="RU361264"/>
    </source>
</evidence>
<evidence type="ECO:0000259" key="7">
    <source>
        <dbReference type="Pfam" id="PF04893"/>
    </source>
</evidence>
<feature type="transmembrane region" description="Helical" evidence="6">
    <location>
        <begin position="225"/>
        <end position="246"/>
    </location>
</feature>
<feature type="transmembrane region" description="Helical" evidence="6">
    <location>
        <begin position="258"/>
        <end position="279"/>
    </location>
</feature>
<dbReference type="PANTHER" id="PTHR12822">
    <property type="entry name" value="PROTEIN YIPF"/>
    <property type="match status" value="1"/>
</dbReference>
<feature type="transmembrane region" description="Helical" evidence="6">
    <location>
        <begin position="199"/>
        <end position="219"/>
    </location>
</feature>
<evidence type="ECO:0000256" key="5">
    <source>
        <dbReference type="ARBA" id="ARBA00023136"/>
    </source>
</evidence>
<evidence type="ECO:0000256" key="1">
    <source>
        <dbReference type="ARBA" id="ARBA00004141"/>
    </source>
</evidence>
<name>A0A8K0G355_IGNLU</name>
<proteinExistence type="inferred from homology"/>
<gene>
    <name evidence="8" type="ORF">ILUMI_22082</name>
</gene>
<evidence type="ECO:0000256" key="2">
    <source>
        <dbReference type="ARBA" id="ARBA00010596"/>
    </source>
</evidence>
<evidence type="ECO:0000313" key="8">
    <source>
        <dbReference type="EMBL" id="KAF2884114.1"/>
    </source>
</evidence>
<keyword evidence="3 6" id="KW-0812">Transmembrane</keyword>
<evidence type="ECO:0000313" key="9">
    <source>
        <dbReference type="Proteomes" id="UP000801492"/>
    </source>
</evidence>
<dbReference type="GO" id="GO:0000139">
    <property type="term" value="C:Golgi membrane"/>
    <property type="evidence" value="ECO:0007669"/>
    <property type="project" value="UniProtKB-SubCell"/>
</dbReference>
<sequence length="305" mass="34666">MAGLQEVPTDELLSFQDFPPVHNPNNFSNTNTTIPILVDMPKETVKDFNDLQKESENIKDPLEENTSADTKSFWTLKYYQKFFDIDTAEVIERLIASVIPRRNDFLTSKIKLKPDLYGPFWISVTLIFTVAISGNVANYLQHANAQYHWKYDFHLVSYAATAIVLYISLVPLLFWILLNRSSDIADLDGLEDGTITGPLELICIYGYSLFIYIPVSILWTIQVVWFQWLLVLIAALLSGSVLVYTLMPALRLSRHKCFLILGVLGCHLLLAMGFMLYFFHVPNSPVVVAHDNKLISQISTNTTSH</sequence>
<organism evidence="8 9">
    <name type="scientific">Ignelater luminosus</name>
    <name type="common">Cucubano</name>
    <name type="synonym">Pyrophorus luminosus</name>
    <dbReference type="NCBI Taxonomy" id="2038154"/>
    <lineage>
        <taxon>Eukaryota</taxon>
        <taxon>Metazoa</taxon>
        <taxon>Ecdysozoa</taxon>
        <taxon>Arthropoda</taxon>
        <taxon>Hexapoda</taxon>
        <taxon>Insecta</taxon>
        <taxon>Pterygota</taxon>
        <taxon>Neoptera</taxon>
        <taxon>Endopterygota</taxon>
        <taxon>Coleoptera</taxon>
        <taxon>Polyphaga</taxon>
        <taxon>Elateriformia</taxon>
        <taxon>Elateroidea</taxon>
        <taxon>Elateridae</taxon>
        <taxon>Agrypninae</taxon>
        <taxon>Pyrophorini</taxon>
        <taxon>Ignelater</taxon>
    </lineage>
</organism>
<reference evidence="8" key="1">
    <citation type="submission" date="2019-08" db="EMBL/GenBank/DDBJ databases">
        <title>The genome of the North American firefly Photinus pyralis.</title>
        <authorList>
            <consortium name="Photinus pyralis genome working group"/>
            <person name="Fallon T.R."/>
            <person name="Sander Lower S.E."/>
            <person name="Weng J.-K."/>
        </authorList>
    </citation>
    <scope>NUCLEOTIDE SEQUENCE</scope>
    <source>
        <strain evidence="8">TRF0915ILg1</strain>
        <tissue evidence="8">Whole body</tissue>
    </source>
</reference>
<feature type="transmembrane region" description="Helical" evidence="6">
    <location>
        <begin position="116"/>
        <end position="136"/>
    </location>
</feature>
<feature type="transmembrane region" description="Helical" evidence="6">
    <location>
        <begin position="156"/>
        <end position="178"/>
    </location>
</feature>
<protein>
    <recommendedName>
        <fullName evidence="6">Protein YIPF</fullName>
    </recommendedName>
</protein>
<dbReference type="Pfam" id="PF04893">
    <property type="entry name" value="Yip1"/>
    <property type="match status" value="1"/>
</dbReference>
<comment type="subcellular location">
    <subcellularLocation>
        <location evidence="6">Golgi apparatus membrane</location>
        <topology evidence="6">Multi-pass membrane protein</topology>
    </subcellularLocation>
    <subcellularLocation>
        <location evidence="1">Membrane</location>
        <topology evidence="1">Multi-pass membrane protein</topology>
    </subcellularLocation>
</comment>
<keyword evidence="4 6" id="KW-1133">Transmembrane helix</keyword>
<dbReference type="GO" id="GO:0016192">
    <property type="term" value="P:vesicle-mediated transport"/>
    <property type="evidence" value="ECO:0007669"/>
    <property type="project" value="InterPro"/>
</dbReference>
<evidence type="ECO:0000256" key="3">
    <source>
        <dbReference type="ARBA" id="ARBA00022692"/>
    </source>
</evidence>
<comment type="similarity">
    <text evidence="2 6">Belongs to the YIP1 family.</text>
</comment>
<dbReference type="OrthoDB" id="10256463at2759"/>
<accession>A0A8K0G355</accession>
<comment type="caution">
    <text evidence="8">The sequence shown here is derived from an EMBL/GenBank/DDBJ whole genome shotgun (WGS) entry which is preliminary data.</text>
</comment>
<dbReference type="Proteomes" id="UP000801492">
    <property type="component" value="Unassembled WGS sequence"/>
</dbReference>
<feature type="domain" description="Yip1" evidence="7">
    <location>
        <begin position="98"/>
        <end position="273"/>
    </location>
</feature>
<dbReference type="PANTHER" id="PTHR12822:SF2">
    <property type="entry name" value="PROTEIN YIPF"/>
    <property type="match status" value="1"/>
</dbReference>